<keyword evidence="3" id="KW-1185">Reference proteome</keyword>
<dbReference type="Pfam" id="PF22733">
    <property type="entry name" value="NNH1"/>
    <property type="match status" value="1"/>
</dbReference>
<dbReference type="EMBL" id="RJKM01000001">
    <property type="protein sequence ID" value="ROP41932.1"/>
    <property type="molecule type" value="Genomic_DNA"/>
</dbReference>
<protein>
    <submittedName>
        <fullName evidence="2">NACHT domain-containing protein</fullName>
    </submittedName>
</protein>
<gene>
    <name evidence="2" type="ORF">EDD40_7418</name>
</gene>
<dbReference type="SUPFAM" id="SSF52540">
    <property type="entry name" value="P-loop containing nucleoside triphosphate hydrolases"/>
    <property type="match status" value="1"/>
</dbReference>
<dbReference type="RefSeq" id="WP_123746954.1">
    <property type="nucleotide sequence ID" value="NZ_RJKM01000001.1"/>
</dbReference>
<dbReference type="PROSITE" id="PS50837">
    <property type="entry name" value="NACHT"/>
    <property type="match status" value="1"/>
</dbReference>
<accession>A0A3N1HI00</accession>
<dbReference type="PANTHER" id="PTHR46844:SF1">
    <property type="entry name" value="SLR5058 PROTEIN"/>
    <property type="match status" value="1"/>
</dbReference>
<dbReference type="Gene3D" id="3.40.50.300">
    <property type="entry name" value="P-loop containing nucleotide triphosphate hydrolases"/>
    <property type="match status" value="1"/>
</dbReference>
<dbReference type="OrthoDB" id="135105at2"/>
<dbReference type="AlphaFoldDB" id="A0A3N1HI00"/>
<dbReference type="InterPro" id="IPR054547">
    <property type="entry name" value="NNH1"/>
</dbReference>
<dbReference type="Pfam" id="PF05729">
    <property type="entry name" value="NACHT"/>
    <property type="match status" value="1"/>
</dbReference>
<feature type="domain" description="NACHT" evidence="1">
    <location>
        <begin position="253"/>
        <end position="587"/>
    </location>
</feature>
<comment type="caution">
    <text evidence="2">The sequence shown here is derived from an EMBL/GenBank/DDBJ whole genome shotgun (WGS) entry which is preliminary data.</text>
</comment>
<reference evidence="2 3" key="1">
    <citation type="submission" date="2018-11" db="EMBL/GenBank/DDBJ databases">
        <title>Sequencing the genomes of 1000 actinobacteria strains.</title>
        <authorList>
            <person name="Klenk H.-P."/>
        </authorList>
    </citation>
    <scope>NUCLEOTIDE SEQUENCE [LARGE SCALE GENOMIC DNA]</scope>
    <source>
        <strain evidence="2 3">DSM 44231</strain>
    </source>
</reference>
<sequence length="892" mass="99849">MSVEAALIALGTVAVRTATKLWLGDHKIAAEVGGAAVDHLSGQLTRERDRRKFARLLDNFADAVVDRIEPIIDAEFRALPEHERLAAIDAVRDTFDEVDLDDDDLFAADLDAGHLDRAIRRRVPARSALLSADGTALHDLLLRECCGYVIEISRGLPAFSANALTELLRRDREMLDGIREVLARLPQRDRTDGFDYDYRQLVARKLDHVEMFGVTLADASRRYPLSVAYISVMASADELSPIHRVEELLAGARRVFIRGEAGLGKTTLLQWVAVRSALSDFPDRLADWNGTVPFFIPLRRYAGRDLPAPERFLDEVGKYVAGEMPHGWMQRKLRDGSALLLVDGVDELAAGRRDEARTWLRDLVGAFPLARVIVTSRPGAAPSQWLDDARFSVLDLQPMSRADVRLFVTRWHDAMRLGCIDDESRQALDDYETGLLELLDTRGHLRKLAGYPLLCALLCALHRDRRATLPTNRMELYEVALQMLLERRDVERKIGAIEGLGRTEKVLLLADLAYWLIRNGYTDVDVPRALYRISQRLHLMPQVRAGNQDVYRHLLERSGLLREPVDGRVDFIHRTFQEYLAAQDAMNTDDVGTVVQHAHLDQWHEVVVMAVGHASQTQREELLGRLLERGDLNLLVLASLETAPELSGSLRREIQLNTARLLPPSSINKAKAIAAAGPFVLDLLADCQPQTVDEVTATIRALAETRIEEALPVIARFASDPRPRVFEEVLRCMAFFDVREYGEAVLAKSTLPRLLVDSEVALTAVKYMGSLKQVHLPHPGQGWSSAVRYELPDQVSNLRISGWPEEHLASIRTRLRLANLSIIEMDLGDLRSLEFAESVVELRIEGGSLRSFAGVERWADSLKKVSVVGYGSVDPGLLDDLRIAMPHVTVFP</sequence>
<dbReference type="InterPro" id="IPR027417">
    <property type="entry name" value="P-loop_NTPase"/>
</dbReference>
<proteinExistence type="predicted"/>
<evidence type="ECO:0000259" key="1">
    <source>
        <dbReference type="PROSITE" id="PS50837"/>
    </source>
</evidence>
<evidence type="ECO:0000313" key="3">
    <source>
        <dbReference type="Proteomes" id="UP000268727"/>
    </source>
</evidence>
<dbReference type="PANTHER" id="PTHR46844">
    <property type="entry name" value="SLR5058 PROTEIN"/>
    <property type="match status" value="1"/>
</dbReference>
<organism evidence="2 3">
    <name type="scientific">Saccharothrix texasensis</name>
    <dbReference type="NCBI Taxonomy" id="103734"/>
    <lineage>
        <taxon>Bacteria</taxon>
        <taxon>Bacillati</taxon>
        <taxon>Actinomycetota</taxon>
        <taxon>Actinomycetes</taxon>
        <taxon>Pseudonocardiales</taxon>
        <taxon>Pseudonocardiaceae</taxon>
        <taxon>Saccharothrix</taxon>
    </lineage>
</organism>
<dbReference type="InterPro" id="IPR007111">
    <property type="entry name" value="NACHT_NTPase"/>
</dbReference>
<name>A0A3N1HI00_9PSEU</name>
<evidence type="ECO:0000313" key="2">
    <source>
        <dbReference type="EMBL" id="ROP41932.1"/>
    </source>
</evidence>
<dbReference type="Proteomes" id="UP000268727">
    <property type="component" value="Unassembled WGS sequence"/>
</dbReference>